<proteinExistence type="predicted"/>
<dbReference type="GO" id="GO:0016787">
    <property type="term" value="F:hydrolase activity"/>
    <property type="evidence" value="ECO:0007669"/>
    <property type="project" value="UniProtKB-KW"/>
</dbReference>
<dbReference type="GO" id="GO:0005524">
    <property type="term" value="F:ATP binding"/>
    <property type="evidence" value="ECO:0007669"/>
    <property type="project" value="UniProtKB-KW"/>
</dbReference>
<dbReference type="InterPro" id="IPR029000">
    <property type="entry name" value="Cyclophilin-like_dom_sf"/>
</dbReference>
<reference evidence="5 6" key="1">
    <citation type="submission" date="2016-10" db="EMBL/GenBank/DDBJ databases">
        <authorList>
            <person name="de Groot N.N."/>
        </authorList>
    </citation>
    <scope>NUCLEOTIDE SEQUENCE [LARGE SCALE GENOMIC DNA]</scope>
    <source>
        <strain evidence="5 6">CGMCC 1.6134</strain>
    </source>
</reference>
<dbReference type="InterPro" id="IPR003833">
    <property type="entry name" value="CT_C_D"/>
</dbReference>
<dbReference type="AlphaFoldDB" id="A0A1I4PY98"/>
<protein>
    <submittedName>
        <fullName evidence="5">Inhibitor of KinA</fullName>
    </submittedName>
</protein>
<keyword evidence="2" id="KW-0378">Hydrolase</keyword>
<sequence length="233" mass="26165">MCVEPLQMNMVSDTAVRVIFGTVISMETHKNIRSFCRELEKHPQKGIQEWVPSYTAVTIFYDPFLLSFDSLEAYIMNVCDSIEHHNLPDSMQVTIPVCYEEAFGPDLNQVAVHNQLTPEEVIELHTEPEYLIHMMGFLPGFPYLGGMNEKIAAPRLDAPRMKVPAGSVGIAGSQTGVYPLESPGGWNIIGRTPKKLFLPQETDPVLLEAGMRIKFMPVTTDEFLEMEEKEASC</sequence>
<dbReference type="EMBL" id="FOTY01000034">
    <property type="protein sequence ID" value="SFM32798.1"/>
    <property type="molecule type" value="Genomic_DNA"/>
</dbReference>
<evidence type="ECO:0000256" key="3">
    <source>
        <dbReference type="ARBA" id="ARBA00022840"/>
    </source>
</evidence>
<dbReference type="Proteomes" id="UP000199668">
    <property type="component" value="Unassembled WGS sequence"/>
</dbReference>
<evidence type="ECO:0000259" key="4">
    <source>
        <dbReference type="SMART" id="SM00796"/>
    </source>
</evidence>
<evidence type="ECO:0000256" key="2">
    <source>
        <dbReference type="ARBA" id="ARBA00022801"/>
    </source>
</evidence>
<dbReference type="NCBIfam" id="TIGR00370">
    <property type="entry name" value="5-oxoprolinase subunit PxpB"/>
    <property type="match status" value="1"/>
</dbReference>
<dbReference type="PANTHER" id="PTHR34698:SF2">
    <property type="entry name" value="5-OXOPROLINASE SUBUNIT B"/>
    <property type="match status" value="1"/>
</dbReference>
<dbReference type="STRING" id="266892.SAMN04488054_1342"/>
<feature type="domain" description="Carboxyltransferase" evidence="4">
    <location>
        <begin position="6"/>
        <end position="207"/>
    </location>
</feature>
<dbReference type="SMART" id="SM00796">
    <property type="entry name" value="AHS1"/>
    <property type="match status" value="1"/>
</dbReference>
<name>A0A1I4PY98_9BACI</name>
<evidence type="ECO:0000313" key="5">
    <source>
        <dbReference type="EMBL" id="SFM32798.1"/>
    </source>
</evidence>
<evidence type="ECO:0000256" key="1">
    <source>
        <dbReference type="ARBA" id="ARBA00022741"/>
    </source>
</evidence>
<dbReference type="Gene3D" id="3.30.1360.40">
    <property type="match status" value="1"/>
</dbReference>
<dbReference type="PANTHER" id="PTHR34698">
    <property type="entry name" value="5-OXOPROLINASE SUBUNIT B"/>
    <property type="match status" value="1"/>
</dbReference>
<organism evidence="5 6">
    <name type="scientific">Salibacterium qingdaonense</name>
    <dbReference type="NCBI Taxonomy" id="266892"/>
    <lineage>
        <taxon>Bacteria</taxon>
        <taxon>Bacillati</taxon>
        <taxon>Bacillota</taxon>
        <taxon>Bacilli</taxon>
        <taxon>Bacillales</taxon>
        <taxon>Bacillaceae</taxon>
    </lineage>
</organism>
<accession>A0A1I4PY98</accession>
<keyword evidence="6" id="KW-1185">Reference proteome</keyword>
<keyword evidence="3" id="KW-0067">ATP-binding</keyword>
<gene>
    <name evidence="5" type="ORF">SAMN04488054_1342</name>
</gene>
<dbReference type="SUPFAM" id="SSF50891">
    <property type="entry name" value="Cyclophilin-like"/>
    <property type="match status" value="1"/>
</dbReference>
<dbReference type="InterPro" id="IPR010016">
    <property type="entry name" value="PxpB"/>
</dbReference>
<keyword evidence="1" id="KW-0547">Nucleotide-binding</keyword>
<evidence type="ECO:0000313" key="6">
    <source>
        <dbReference type="Proteomes" id="UP000199668"/>
    </source>
</evidence>
<dbReference type="Pfam" id="PF02682">
    <property type="entry name" value="CT_C_D"/>
    <property type="match status" value="1"/>
</dbReference>
<dbReference type="SUPFAM" id="SSF160467">
    <property type="entry name" value="PH0987 N-terminal domain-like"/>
    <property type="match status" value="1"/>
</dbReference>
<dbReference type="Gene3D" id="2.40.100.10">
    <property type="entry name" value="Cyclophilin-like"/>
    <property type="match status" value="1"/>
</dbReference>